<keyword evidence="2" id="KW-0285">Flavoprotein</keyword>
<dbReference type="Gene3D" id="3.50.50.60">
    <property type="entry name" value="FAD/NAD(P)-binding domain"/>
    <property type="match status" value="1"/>
</dbReference>
<reference evidence="5 6" key="1">
    <citation type="submission" date="2020-08" db="EMBL/GenBank/DDBJ databases">
        <title>Sequencing the genomes of 1000 actinobacteria strains.</title>
        <authorList>
            <person name="Klenk H.-P."/>
        </authorList>
    </citation>
    <scope>NUCLEOTIDE SEQUENCE [LARGE SCALE GENOMIC DNA]</scope>
    <source>
        <strain evidence="5 6">DSM 43582</strain>
    </source>
</reference>
<proteinExistence type="predicted"/>
<evidence type="ECO:0000313" key="5">
    <source>
        <dbReference type="EMBL" id="MBB5918322.1"/>
    </source>
</evidence>
<organism evidence="5 6">
    <name type="scientific">Nocardia transvalensis</name>
    <dbReference type="NCBI Taxonomy" id="37333"/>
    <lineage>
        <taxon>Bacteria</taxon>
        <taxon>Bacillati</taxon>
        <taxon>Actinomycetota</taxon>
        <taxon>Actinomycetes</taxon>
        <taxon>Mycobacteriales</taxon>
        <taxon>Nocardiaceae</taxon>
        <taxon>Nocardia</taxon>
    </lineage>
</organism>
<evidence type="ECO:0000256" key="1">
    <source>
        <dbReference type="ARBA" id="ARBA00001974"/>
    </source>
</evidence>
<keyword evidence="6" id="KW-1185">Reference proteome</keyword>
<dbReference type="Pfam" id="PF21274">
    <property type="entry name" value="Rng_hyd_C"/>
    <property type="match status" value="1"/>
</dbReference>
<feature type="domain" description="FAD-binding" evidence="4">
    <location>
        <begin position="18"/>
        <end position="348"/>
    </location>
</feature>
<dbReference type="PRINTS" id="PR00420">
    <property type="entry name" value="RNGMNOXGNASE"/>
</dbReference>
<evidence type="ECO:0000259" key="4">
    <source>
        <dbReference type="Pfam" id="PF01494"/>
    </source>
</evidence>
<dbReference type="Proteomes" id="UP000540412">
    <property type="component" value="Unassembled WGS sequence"/>
</dbReference>
<comment type="caution">
    <text evidence="5">The sequence shown here is derived from an EMBL/GenBank/DDBJ whole genome shotgun (WGS) entry which is preliminary data.</text>
</comment>
<gene>
    <name evidence="5" type="ORF">BJY24_007234</name>
</gene>
<name>A0A7W9PLG0_9NOCA</name>
<dbReference type="GO" id="GO:0071949">
    <property type="term" value="F:FAD binding"/>
    <property type="evidence" value="ECO:0007669"/>
    <property type="project" value="InterPro"/>
</dbReference>
<keyword evidence="3" id="KW-0274">FAD</keyword>
<dbReference type="InterPro" id="IPR036188">
    <property type="entry name" value="FAD/NAD-bd_sf"/>
</dbReference>
<sequence>MNAEPSVEINGGVPAAQEVPVVIVGIGPTGLMLASELRLWGVDCLVIGTSVTPETESRALGFTPSTQEIFAHRDMLREFGELERLPAVHFAGIVISAEHVASPYKPVMRFPQYRTEGVLRARAARLGATLAQSYTVTDIRESGEGLETIADGPDGTIRVRSHYVIGCDGAHSTVRGIASLGYSLTPPSVQMLLADVEHAGLPNNPFGKRTSGGMVMSGPLDDRVDRLIVCDFHAEPLERGVRVEESHLKSAYKNVTGDDLPPGKIRWASYFNDASGMAPSFRNGSLLLAGDAAHTHLPAGGQGMNVSIQDAVNLGWKLAAAVRGWAPAGLLDTYDAERRQAARELLDDTRAQGQLFLGSQDVDPLRELLTRLAATREAAEILADEVTGMALRYDFAHGSPEPVGRLLPTANLRLPHQDTPPLGLLRHGRGAFVTPGGDPATTELLSRWRDRVELTTTATPDDTEFLVRPDGYVAWTSHSGEPLTDAIERWFGPAVQHQ</sequence>
<dbReference type="RefSeq" id="WP_063710009.1">
    <property type="nucleotide sequence ID" value="NZ_JACHIT010000002.1"/>
</dbReference>
<dbReference type="Pfam" id="PF01494">
    <property type="entry name" value="FAD_binding_3"/>
    <property type="match status" value="1"/>
</dbReference>
<dbReference type="EMBL" id="JACHIT010000002">
    <property type="protein sequence ID" value="MBB5918322.1"/>
    <property type="molecule type" value="Genomic_DNA"/>
</dbReference>
<dbReference type="InterPro" id="IPR050641">
    <property type="entry name" value="RIFMO-like"/>
</dbReference>
<dbReference type="PANTHER" id="PTHR43004">
    <property type="entry name" value="TRK SYSTEM POTASSIUM UPTAKE PROTEIN"/>
    <property type="match status" value="1"/>
</dbReference>
<evidence type="ECO:0000256" key="3">
    <source>
        <dbReference type="ARBA" id="ARBA00022827"/>
    </source>
</evidence>
<dbReference type="GO" id="GO:0016709">
    <property type="term" value="F:oxidoreductase activity, acting on paired donors, with incorporation or reduction of molecular oxygen, NAD(P)H as one donor, and incorporation of one atom of oxygen"/>
    <property type="evidence" value="ECO:0007669"/>
    <property type="project" value="UniProtKB-ARBA"/>
</dbReference>
<evidence type="ECO:0000256" key="2">
    <source>
        <dbReference type="ARBA" id="ARBA00022630"/>
    </source>
</evidence>
<evidence type="ECO:0000313" key="6">
    <source>
        <dbReference type="Proteomes" id="UP000540412"/>
    </source>
</evidence>
<dbReference type="SUPFAM" id="SSF51905">
    <property type="entry name" value="FAD/NAD(P)-binding domain"/>
    <property type="match status" value="1"/>
</dbReference>
<comment type="cofactor">
    <cofactor evidence="1">
        <name>FAD</name>
        <dbReference type="ChEBI" id="CHEBI:57692"/>
    </cofactor>
</comment>
<dbReference type="PANTHER" id="PTHR43004:SF19">
    <property type="entry name" value="BINDING MONOOXYGENASE, PUTATIVE (JCVI)-RELATED"/>
    <property type="match status" value="1"/>
</dbReference>
<protein>
    <submittedName>
        <fullName evidence="5">Bifunctional hydroxylase/dehydrase</fullName>
    </submittedName>
</protein>
<dbReference type="Gene3D" id="3.30.70.2450">
    <property type="match status" value="1"/>
</dbReference>
<dbReference type="InterPro" id="IPR002938">
    <property type="entry name" value="FAD-bd"/>
</dbReference>
<accession>A0A7W9PLG0</accession>
<dbReference type="AlphaFoldDB" id="A0A7W9PLG0"/>
<dbReference type="Gene3D" id="3.40.30.120">
    <property type="match status" value="1"/>
</dbReference>